<dbReference type="AlphaFoldDB" id="A0A812KW83"/>
<sequence length="154" mass="16716">MARQLRSKLAAARSPAELEKLLGQLEPANCEQLDISTLTALVHRLGAGQRSGLRQLRSALAKRMPRATGLQLAKQAWALGRLSRVKGDGPMAKDGAVKLRSSFHNSASAWRPTHPQLRLRLSPQPPGPPPGSSTPFPFCPPSPPWRACAHRMLP</sequence>
<protein>
    <submittedName>
        <fullName evidence="2">Uncharacterized protein</fullName>
    </submittedName>
</protein>
<dbReference type="Proteomes" id="UP000604046">
    <property type="component" value="Unassembled WGS sequence"/>
</dbReference>
<evidence type="ECO:0000313" key="2">
    <source>
        <dbReference type="EMBL" id="CAE7237331.1"/>
    </source>
</evidence>
<name>A0A812KW83_9DINO</name>
<proteinExistence type="predicted"/>
<dbReference type="OrthoDB" id="10402046at2759"/>
<accession>A0A812KW83</accession>
<dbReference type="EMBL" id="CAJNDS010000846">
    <property type="protein sequence ID" value="CAE7237331.1"/>
    <property type="molecule type" value="Genomic_DNA"/>
</dbReference>
<evidence type="ECO:0000256" key="1">
    <source>
        <dbReference type="SAM" id="MobiDB-lite"/>
    </source>
</evidence>
<feature type="region of interest" description="Disordered" evidence="1">
    <location>
        <begin position="105"/>
        <end position="141"/>
    </location>
</feature>
<gene>
    <name evidence="2" type="ORF">SNAT2548_LOCUS10318</name>
</gene>
<feature type="compositionally biased region" description="Pro residues" evidence="1">
    <location>
        <begin position="123"/>
        <end position="141"/>
    </location>
</feature>
<comment type="caution">
    <text evidence="2">The sequence shown here is derived from an EMBL/GenBank/DDBJ whole genome shotgun (WGS) entry which is preliminary data.</text>
</comment>
<evidence type="ECO:0000313" key="3">
    <source>
        <dbReference type="Proteomes" id="UP000604046"/>
    </source>
</evidence>
<organism evidence="2 3">
    <name type="scientific">Symbiodinium natans</name>
    <dbReference type="NCBI Taxonomy" id="878477"/>
    <lineage>
        <taxon>Eukaryota</taxon>
        <taxon>Sar</taxon>
        <taxon>Alveolata</taxon>
        <taxon>Dinophyceae</taxon>
        <taxon>Suessiales</taxon>
        <taxon>Symbiodiniaceae</taxon>
        <taxon>Symbiodinium</taxon>
    </lineage>
</organism>
<reference evidence="2" key="1">
    <citation type="submission" date="2021-02" db="EMBL/GenBank/DDBJ databases">
        <authorList>
            <person name="Dougan E. K."/>
            <person name="Rhodes N."/>
            <person name="Thang M."/>
            <person name="Chan C."/>
        </authorList>
    </citation>
    <scope>NUCLEOTIDE SEQUENCE</scope>
</reference>
<keyword evidence="3" id="KW-1185">Reference proteome</keyword>